<sequence>MKLVNRKTFMSLPAGTLYSEYMPCLFGALHIKEETLKDPQSGADVGWYATPVGSAFDVENEIDFLADHFHVGVSAPLSFEQPAPAADFDDSALYAVWERADVRAFVTRLFAGPYA</sequence>
<gene>
    <name evidence="1" type="ORF">JI746_21475</name>
</gene>
<accession>A0ABS1JTU1</accession>
<name>A0ABS1JTU1_9BURK</name>
<evidence type="ECO:0000313" key="2">
    <source>
        <dbReference type="Proteomes" id="UP000622707"/>
    </source>
</evidence>
<protein>
    <submittedName>
        <fullName evidence="1">Uncharacterized protein</fullName>
    </submittedName>
</protein>
<dbReference type="Proteomes" id="UP000622707">
    <property type="component" value="Unassembled WGS sequence"/>
</dbReference>
<keyword evidence="2" id="KW-1185">Reference proteome</keyword>
<dbReference type="EMBL" id="JAEQND010000013">
    <property type="protein sequence ID" value="MBL0427700.1"/>
    <property type="molecule type" value="Genomic_DNA"/>
</dbReference>
<reference evidence="1 2" key="1">
    <citation type="journal article" date="2017" name="Int. J. Syst. Evol. Microbiol.">
        <title>Ramlibacter alkalitolerans sp. nov., alkali-tolerant bacterium isolated from soil of ginseng.</title>
        <authorList>
            <person name="Lee D.H."/>
            <person name="Cha C.J."/>
        </authorList>
    </citation>
    <scope>NUCLEOTIDE SEQUENCE [LARGE SCALE GENOMIC DNA]</scope>
    <source>
        <strain evidence="1 2">KACC 19305</strain>
    </source>
</reference>
<dbReference type="RefSeq" id="WP_201692334.1">
    <property type="nucleotide sequence ID" value="NZ_JAEQND010000013.1"/>
</dbReference>
<evidence type="ECO:0000313" key="1">
    <source>
        <dbReference type="EMBL" id="MBL0427700.1"/>
    </source>
</evidence>
<comment type="caution">
    <text evidence="1">The sequence shown here is derived from an EMBL/GenBank/DDBJ whole genome shotgun (WGS) entry which is preliminary data.</text>
</comment>
<organism evidence="1 2">
    <name type="scientific">Ramlibacter alkalitolerans</name>
    <dbReference type="NCBI Taxonomy" id="2039631"/>
    <lineage>
        <taxon>Bacteria</taxon>
        <taxon>Pseudomonadati</taxon>
        <taxon>Pseudomonadota</taxon>
        <taxon>Betaproteobacteria</taxon>
        <taxon>Burkholderiales</taxon>
        <taxon>Comamonadaceae</taxon>
        <taxon>Ramlibacter</taxon>
    </lineage>
</organism>
<proteinExistence type="predicted"/>